<dbReference type="AlphaFoldDB" id="A0A9N9J3V7"/>
<dbReference type="InterPro" id="IPR052035">
    <property type="entry name" value="ZnF_BED_domain_contain"/>
</dbReference>
<keyword evidence="5" id="KW-0539">Nucleus</keyword>
<proteinExistence type="predicted"/>
<dbReference type="EMBL" id="CAJVPS010046540">
    <property type="protein sequence ID" value="CAG8761385.1"/>
    <property type="molecule type" value="Genomic_DNA"/>
</dbReference>
<comment type="caution">
    <text evidence="6">The sequence shown here is derived from an EMBL/GenBank/DDBJ whole genome shotgun (WGS) entry which is preliminary data.</text>
</comment>
<evidence type="ECO:0000256" key="3">
    <source>
        <dbReference type="ARBA" id="ARBA00022771"/>
    </source>
</evidence>
<keyword evidence="7" id="KW-1185">Reference proteome</keyword>
<evidence type="ECO:0000256" key="1">
    <source>
        <dbReference type="ARBA" id="ARBA00004123"/>
    </source>
</evidence>
<dbReference type="GO" id="GO:0005634">
    <property type="term" value="C:nucleus"/>
    <property type="evidence" value="ECO:0007669"/>
    <property type="project" value="UniProtKB-SubCell"/>
</dbReference>
<keyword evidence="2" id="KW-0479">Metal-binding</keyword>
<dbReference type="SUPFAM" id="SSF53098">
    <property type="entry name" value="Ribonuclease H-like"/>
    <property type="match status" value="1"/>
</dbReference>
<evidence type="ECO:0000256" key="2">
    <source>
        <dbReference type="ARBA" id="ARBA00022723"/>
    </source>
</evidence>
<feature type="non-terminal residue" evidence="6">
    <location>
        <position position="1"/>
    </location>
</feature>
<organism evidence="6 7">
    <name type="scientific">Ambispora leptoticha</name>
    <dbReference type="NCBI Taxonomy" id="144679"/>
    <lineage>
        <taxon>Eukaryota</taxon>
        <taxon>Fungi</taxon>
        <taxon>Fungi incertae sedis</taxon>
        <taxon>Mucoromycota</taxon>
        <taxon>Glomeromycotina</taxon>
        <taxon>Glomeromycetes</taxon>
        <taxon>Archaeosporales</taxon>
        <taxon>Ambisporaceae</taxon>
        <taxon>Ambispora</taxon>
    </lineage>
</organism>
<dbReference type="InterPro" id="IPR012337">
    <property type="entry name" value="RNaseH-like_sf"/>
</dbReference>
<keyword evidence="4" id="KW-0862">Zinc</keyword>
<evidence type="ECO:0000256" key="5">
    <source>
        <dbReference type="ARBA" id="ARBA00023242"/>
    </source>
</evidence>
<gene>
    <name evidence="6" type="ORF">ALEPTO_LOCUS13688</name>
</gene>
<dbReference type="GO" id="GO:0008270">
    <property type="term" value="F:zinc ion binding"/>
    <property type="evidence" value="ECO:0007669"/>
    <property type="project" value="UniProtKB-KW"/>
</dbReference>
<dbReference type="OrthoDB" id="2288540at2759"/>
<protein>
    <submittedName>
        <fullName evidence="6">12591_t:CDS:1</fullName>
    </submittedName>
</protein>
<evidence type="ECO:0000313" key="6">
    <source>
        <dbReference type="EMBL" id="CAG8761385.1"/>
    </source>
</evidence>
<comment type="subcellular location">
    <subcellularLocation>
        <location evidence="1">Nucleus</location>
    </subcellularLocation>
</comment>
<sequence>TLNQNLRYMVITCHFIDTNWKLQKLVLAFKMVPTPHTGIIISDILFKCFNDWNITSKTLAITADNATNNDAAINHLKHKLDDQNMLIADGCFLRQRCCTHILNLIVSDGIKTVKSITSKIRECVKWIYSSQSRQQNFEDAIVGCCNDLILSQRPTLDVSTRWNSLYLMLVSTILYKRVFERLGLRDIGFEEIIPSDEDWNKAK</sequence>
<accession>A0A9N9J3V7</accession>
<dbReference type="PANTHER" id="PTHR46481:SF10">
    <property type="entry name" value="ZINC FINGER BED DOMAIN-CONTAINING PROTEIN 39"/>
    <property type="match status" value="1"/>
</dbReference>
<evidence type="ECO:0000313" key="7">
    <source>
        <dbReference type="Proteomes" id="UP000789508"/>
    </source>
</evidence>
<dbReference type="Proteomes" id="UP000789508">
    <property type="component" value="Unassembled WGS sequence"/>
</dbReference>
<reference evidence="6" key="1">
    <citation type="submission" date="2021-06" db="EMBL/GenBank/DDBJ databases">
        <authorList>
            <person name="Kallberg Y."/>
            <person name="Tangrot J."/>
            <person name="Rosling A."/>
        </authorList>
    </citation>
    <scope>NUCLEOTIDE SEQUENCE</scope>
    <source>
        <strain evidence="6">FL130A</strain>
    </source>
</reference>
<evidence type="ECO:0000256" key="4">
    <source>
        <dbReference type="ARBA" id="ARBA00022833"/>
    </source>
</evidence>
<name>A0A9N9J3V7_9GLOM</name>
<feature type="non-terminal residue" evidence="6">
    <location>
        <position position="203"/>
    </location>
</feature>
<keyword evidence="3" id="KW-0863">Zinc-finger</keyword>
<dbReference type="PANTHER" id="PTHR46481">
    <property type="entry name" value="ZINC FINGER BED DOMAIN-CONTAINING PROTEIN 4"/>
    <property type="match status" value="1"/>
</dbReference>